<sequence>MDGDCKRAALRAAFRLFTCLTLASSLRVASFVTFAEYSSNFGPEVGPTAAKYVPQRSFPYPFMVTNPMYLLLTTSGRAGIACVKAIRTTVNRNARTLSQLFVFKSWNGRYHYEFEDYTPIWKNGKQVRGFTSFNKNTRENSTYTLHHIYKECAIVNKTTNRKIGGYRKACELWVSDQFFDRNPESLKFCTKNFWDYCKPHNITQYIVSYCEERPGKVILVA</sequence>
<feature type="transmembrane region" description="Helical" evidence="1">
    <location>
        <begin position="12"/>
        <end position="35"/>
    </location>
</feature>
<evidence type="ECO:0000313" key="2">
    <source>
        <dbReference type="EMBL" id="MAA15363.1"/>
    </source>
</evidence>
<dbReference type="EMBL" id="GFPF01004217">
    <property type="protein sequence ID" value="MAA15363.1"/>
    <property type="molecule type" value="Transcribed_RNA"/>
</dbReference>
<accession>A0A224YM93</accession>
<proteinExistence type="predicted"/>
<keyword evidence="1" id="KW-0812">Transmembrane</keyword>
<name>A0A224YM93_9ACAR</name>
<protein>
    <submittedName>
        <fullName evidence="2">Lipocalin</fullName>
    </submittedName>
</protein>
<keyword evidence="1" id="KW-1133">Transmembrane helix</keyword>
<evidence type="ECO:0000256" key="1">
    <source>
        <dbReference type="SAM" id="Phobius"/>
    </source>
</evidence>
<dbReference type="AlphaFoldDB" id="A0A224YM93"/>
<keyword evidence="1" id="KW-0472">Membrane</keyword>
<reference evidence="2" key="1">
    <citation type="journal article" date="2017" name="Parasit. Vectors">
        <title>Sialotranscriptomics of Rhipicephalus zambeziensis reveals intricate expression profiles of secretory proteins and suggests tight temporal transcriptional regulation during blood-feeding.</title>
        <authorList>
            <person name="de Castro M.H."/>
            <person name="de Klerk D."/>
            <person name="Pienaar R."/>
            <person name="Rees D.J.G."/>
            <person name="Mans B.J."/>
        </authorList>
    </citation>
    <scope>NUCLEOTIDE SEQUENCE</scope>
    <source>
        <tissue evidence="2">Salivary glands</tissue>
    </source>
</reference>
<organism evidence="2">
    <name type="scientific">Rhipicephalus zambeziensis</name>
    <dbReference type="NCBI Taxonomy" id="60191"/>
    <lineage>
        <taxon>Eukaryota</taxon>
        <taxon>Metazoa</taxon>
        <taxon>Ecdysozoa</taxon>
        <taxon>Arthropoda</taxon>
        <taxon>Chelicerata</taxon>
        <taxon>Arachnida</taxon>
        <taxon>Acari</taxon>
        <taxon>Parasitiformes</taxon>
        <taxon>Ixodida</taxon>
        <taxon>Ixodoidea</taxon>
        <taxon>Ixodidae</taxon>
        <taxon>Rhipicephalinae</taxon>
        <taxon>Rhipicephalus</taxon>
        <taxon>Rhipicephalus</taxon>
    </lineage>
</organism>
<dbReference type="Gene3D" id="2.40.128.20">
    <property type="match status" value="1"/>
</dbReference>
<dbReference type="SUPFAM" id="SSF50814">
    <property type="entry name" value="Lipocalins"/>
    <property type="match status" value="1"/>
</dbReference>
<dbReference type="InterPro" id="IPR012674">
    <property type="entry name" value="Calycin"/>
</dbReference>